<evidence type="ECO:0000313" key="5">
    <source>
        <dbReference type="Proteomes" id="UP001216907"/>
    </source>
</evidence>
<sequence>MAAAALNLVIDARPRGPRGLLAAEVVLDRPVLARLIDQALAAVGPGRTIAVLAGRGQAPDVAPLLADAEPGRVALIEAEPAGRVAVVRTDRLYDGRRLKRAVRLGRDPEAAAFWRLDGPEALAGAEQELNRRLNYQPLGRYWAFPLADRLAAALQPTRVGPNSLTLAAGGLMLLGVATVACGGLGWPGRTATALAFAAALVLDTADGRLARLQGSCSAFGRWLDQVLDELADLALHAAIAWSTFAATGSPAWLVLGMLFASGKYLFLIQSLTGQVLEKASAPAAGEAPRPAPTIRNGSLLRSLKRLVGALGHADLRWHLWIVLAAVGRLDVALAVYACYFPLRALAGIARKGVAHA</sequence>
<gene>
    <name evidence="4" type="ORF">PZE19_09740</name>
</gene>
<organism evidence="4 5">
    <name type="scientific">Paludisphaera mucosa</name>
    <dbReference type="NCBI Taxonomy" id="3030827"/>
    <lineage>
        <taxon>Bacteria</taxon>
        <taxon>Pseudomonadati</taxon>
        <taxon>Planctomycetota</taxon>
        <taxon>Planctomycetia</taxon>
        <taxon>Isosphaerales</taxon>
        <taxon>Isosphaeraceae</taxon>
        <taxon>Paludisphaera</taxon>
    </lineage>
</organism>
<dbReference type="RefSeq" id="WP_277860416.1">
    <property type="nucleotide sequence ID" value="NZ_JARRAG010000002.1"/>
</dbReference>
<dbReference type="PROSITE" id="PS00379">
    <property type="entry name" value="CDP_ALCOHOL_P_TRANSF"/>
    <property type="match status" value="1"/>
</dbReference>
<comment type="caution">
    <text evidence="4">The sequence shown here is derived from an EMBL/GenBank/DDBJ whole genome shotgun (WGS) entry which is preliminary data.</text>
</comment>
<feature type="transmembrane region" description="Helical" evidence="3">
    <location>
        <begin position="233"/>
        <end position="260"/>
    </location>
</feature>
<feature type="transmembrane region" description="Helical" evidence="3">
    <location>
        <begin position="164"/>
        <end position="186"/>
    </location>
</feature>
<keyword evidence="3" id="KW-0812">Transmembrane</keyword>
<comment type="similarity">
    <text evidence="2">Belongs to the CDP-alcohol phosphatidyltransferase class-I family.</text>
</comment>
<dbReference type="Pfam" id="PF01066">
    <property type="entry name" value="CDP-OH_P_transf"/>
    <property type="match status" value="1"/>
</dbReference>
<proteinExistence type="inferred from homology"/>
<evidence type="ECO:0000256" key="2">
    <source>
        <dbReference type="RuleBase" id="RU003750"/>
    </source>
</evidence>
<accession>A0ABT6F9E7</accession>
<dbReference type="InterPro" id="IPR000462">
    <property type="entry name" value="CDP-OH_P_trans"/>
</dbReference>
<dbReference type="InterPro" id="IPR048254">
    <property type="entry name" value="CDP_ALCOHOL_P_TRANSF_CS"/>
</dbReference>
<dbReference type="EMBL" id="JARRAG010000002">
    <property type="protein sequence ID" value="MDG3004054.1"/>
    <property type="molecule type" value="Genomic_DNA"/>
</dbReference>
<evidence type="ECO:0000256" key="1">
    <source>
        <dbReference type="ARBA" id="ARBA00022679"/>
    </source>
</evidence>
<dbReference type="Gene3D" id="1.20.120.1760">
    <property type="match status" value="1"/>
</dbReference>
<name>A0ABT6F9E7_9BACT</name>
<evidence type="ECO:0000256" key="3">
    <source>
        <dbReference type="SAM" id="Phobius"/>
    </source>
</evidence>
<reference evidence="4 5" key="1">
    <citation type="submission" date="2023-03" db="EMBL/GenBank/DDBJ databases">
        <title>Paludisphaera mucosa sp. nov. a novel planctomycete from northern fen.</title>
        <authorList>
            <person name="Ivanova A."/>
        </authorList>
    </citation>
    <scope>NUCLEOTIDE SEQUENCE [LARGE SCALE GENOMIC DNA]</scope>
    <source>
        <strain evidence="4 5">Pla2</strain>
    </source>
</reference>
<protein>
    <submittedName>
        <fullName evidence="4">CDP-alcohol phosphatidyltransferase family protein</fullName>
    </submittedName>
</protein>
<keyword evidence="3" id="KW-0472">Membrane</keyword>
<keyword evidence="1 2" id="KW-0808">Transferase</keyword>
<dbReference type="InterPro" id="IPR043130">
    <property type="entry name" value="CDP-OH_PTrfase_TM_dom"/>
</dbReference>
<evidence type="ECO:0000313" key="4">
    <source>
        <dbReference type="EMBL" id="MDG3004054.1"/>
    </source>
</evidence>
<keyword evidence="5" id="KW-1185">Reference proteome</keyword>
<keyword evidence="3" id="KW-1133">Transmembrane helix</keyword>
<dbReference type="Proteomes" id="UP001216907">
    <property type="component" value="Unassembled WGS sequence"/>
</dbReference>